<sequence length="213" mass="24523">MVLRVSSIFFMPITSTYYLSLEQVFGVLNETLFDKRLPDVLLTMQRRNSHGYFAPKRFQHRQQGEMMVDEIALNPDRFDREDVDILAAFAHDLCHLWQQYYGKPGRKGYHNREWADKMIEIGLMPSHTGQPDGKQTGQRMSHYLLAGGRFERAMASLFTESHISWKSQSQGEGARRIRQTRQKYTCPGCGLNVWAKPAANIVCGDCQRVCETA</sequence>
<gene>
    <name evidence="2" type="ORF">U14_01909</name>
</gene>
<dbReference type="EMBL" id="DF820456">
    <property type="protein sequence ID" value="GAK50676.1"/>
    <property type="molecule type" value="Genomic_DNA"/>
</dbReference>
<dbReference type="Pfam" id="PF10263">
    <property type="entry name" value="SprT-like"/>
    <property type="match status" value="1"/>
</dbReference>
<reference evidence="2" key="1">
    <citation type="journal article" date="2015" name="PeerJ">
        <title>First genomic representation of candidate bacterial phylum KSB3 points to enhanced environmental sensing as a trigger of wastewater bulking.</title>
        <authorList>
            <person name="Sekiguchi Y."/>
            <person name="Ohashi A."/>
            <person name="Parks D.H."/>
            <person name="Yamauchi T."/>
            <person name="Tyson G.W."/>
            <person name="Hugenholtz P."/>
        </authorList>
    </citation>
    <scope>NUCLEOTIDE SEQUENCE [LARGE SCALE GENOMIC DNA]</scope>
</reference>
<accession>A0A0S6VWQ1</accession>
<dbReference type="AlphaFoldDB" id="A0A0S6VWQ1"/>
<dbReference type="InterPro" id="IPR006640">
    <property type="entry name" value="SprT-like_domain"/>
</dbReference>
<dbReference type="STRING" id="1499966.U14_01909"/>
<dbReference type="GO" id="GO:0006950">
    <property type="term" value="P:response to stress"/>
    <property type="evidence" value="ECO:0007669"/>
    <property type="project" value="UniProtKB-ARBA"/>
</dbReference>
<keyword evidence="3" id="KW-1185">Reference proteome</keyword>
<name>A0A0S6VWQ1_9BACT</name>
<protein>
    <submittedName>
        <fullName evidence="2">Putative zinc metallopeptidase</fullName>
    </submittedName>
</protein>
<evidence type="ECO:0000313" key="3">
    <source>
        <dbReference type="Proteomes" id="UP000030700"/>
    </source>
</evidence>
<feature type="domain" description="SprT-like" evidence="1">
    <location>
        <begin position="21"/>
        <end position="123"/>
    </location>
</feature>
<dbReference type="HOGENOM" id="CLU_068645_0_0_0"/>
<proteinExistence type="predicted"/>
<organism evidence="2">
    <name type="scientific">Candidatus Moduliflexus flocculans</name>
    <dbReference type="NCBI Taxonomy" id="1499966"/>
    <lineage>
        <taxon>Bacteria</taxon>
        <taxon>Candidatus Moduliflexota</taxon>
        <taxon>Candidatus Moduliflexia</taxon>
        <taxon>Candidatus Moduliflexales</taxon>
        <taxon>Candidatus Moduliflexaceae</taxon>
    </lineage>
</organism>
<evidence type="ECO:0000259" key="1">
    <source>
        <dbReference type="Pfam" id="PF10263"/>
    </source>
</evidence>
<dbReference type="Proteomes" id="UP000030700">
    <property type="component" value="Unassembled WGS sequence"/>
</dbReference>
<evidence type="ECO:0000313" key="2">
    <source>
        <dbReference type="EMBL" id="GAK50676.1"/>
    </source>
</evidence>